<protein>
    <submittedName>
        <fullName evidence="1">Uncharacterized protein</fullName>
    </submittedName>
</protein>
<dbReference type="EMBL" id="BMAT01002291">
    <property type="protein sequence ID" value="GFS03881.1"/>
    <property type="molecule type" value="Genomic_DNA"/>
</dbReference>
<sequence length="182" mass="19150">MNNQINSNNSNNNIINNNNSNYSGKPLVFQALTILLSKQRLLNVTSIHHSVTVKTRRHLIKNSPPAQNTDPALFLNLFQSSPQAGGGGGAPSPTDLSSLVGPGASSFAGGAGVGSPAPNSMFPTLGGSSMGSMPPAATQRKPRDFNGHSLLWGYQDTNKTGKYLEEVCTTTNLSIQQNESSP</sequence>
<evidence type="ECO:0000313" key="2">
    <source>
        <dbReference type="Proteomes" id="UP000762676"/>
    </source>
</evidence>
<name>A0AAV4I4F2_9GAST</name>
<dbReference type="AlphaFoldDB" id="A0AAV4I4F2"/>
<organism evidence="1 2">
    <name type="scientific">Elysia marginata</name>
    <dbReference type="NCBI Taxonomy" id="1093978"/>
    <lineage>
        <taxon>Eukaryota</taxon>
        <taxon>Metazoa</taxon>
        <taxon>Spiralia</taxon>
        <taxon>Lophotrochozoa</taxon>
        <taxon>Mollusca</taxon>
        <taxon>Gastropoda</taxon>
        <taxon>Heterobranchia</taxon>
        <taxon>Euthyneura</taxon>
        <taxon>Panpulmonata</taxon>
        <taxon>Sacoglossa</taxon>
        <taxon>Placobranchoidea</taxon>
        <taxon>Plakobranchidae</taxon>
        <taxon>Elysia</taxon>
    </lineage>
</organism>
<evidence type="ECO:0000313" key="1">
    <source>
        <dbReference type="EMBL" id="GFS03881.1"/>
    </source>
</evidence>
<gene>
    <name evidence="1" type="ORF">ElyMa_001160900</name>
</gene>
<proteinExistence type="predicted"/>
<keyword evidence="2" id="KW-1185">Reference proteome</keyword>
<reference evidence="1 2" key="1">
    <citation type="journal article" date="2021" name="Elife">
        <title>Chloroplast acquisition without the gene transfer in kleptoplastic sea slugs, Plakobranchus ocellatus.</title>
        <authorList>
            <person name="Maeda T."/>
            <person name="Takahashi S."/>
            <person name="Yoshida T."/>
            <person name="Shimamura S."/>
            <person name="Takaki Y."/>
            <person name="Nagai Y."/>
            <person name="Toyoda A."/>
            <person name="Suzuki Y."/>
            <person name="Arimoto A."/>
            <person name="Ishii H."/>
            <person name="Satoh N."/>
            <person name="Nishiyama T."/>
            <person name="Hasebe M."/>
            <person name="Maruyama T."/>
            <person name="Minagawa J."/>
            <person name="Obokata J."/>
            <person name="Shigenobu S."/>
        </authorList>
    </citation>
    <scope>NUCLEOTIDE SEQUENCE [LARGE SCALE GENOMIC DNA]</scope>
</reference>
<accession>A0AAV4I4F2</accession>
<comment type="caution">
    <text evidence="1">The sequence shown here is derived from an EMBL/GenBank/DDBJ whole genome shotgun (WGS) entry which is preliminary data.</text>
</comment>
<dbReference type="Proteomes" id="UP000762676">
    <property type="component" value="Unassembled WGS sequence"/>
</dbReference>